<name>A0ABR4II79_9EURO</name>
<keyword evidence="2" id="KW-1185">Reference proteome</keyword>
<dbReference type="PANTHER" id="PTHR35186:SF4">
    <property type="entry name" value="PRION-INHIBITION AND PROPAGATION HELO DOMAIN-CONTAINING PROTEIN"/>
    <property type="match status" value="1"/>
</dbReference>
<protein>
    <submittedName>
        <fullName evidence="1">Uncharacterized protein</fullName>
    </submittedName>
</protein>
<organism evidence="1 2">
    <name type="scientific">Aspergillus pseudoustus</name>
    <dbReference type="NCBI Taxonomy" id="1810923"/>
    <lineage>
        <taxon>Eukaryota</taxon>
        <taxon>Fungi</taxon>
        <taxon>Dikarya</taxon>
        <taxon>Ascomycota</taxon>
        <taxon>Pezizomycotina</taxon>
        <taxon>Eurotiomycetes</taxon>
        <taxon>Eurotiomycetidae</taxon>
        <taxon>Eurotiales</taxon>
        <taxon>Aspergillaceae</taxon>
        <taxon>Aspergillus</taxon>
        <taxon>Aspergillus subgen. Nidulantes</taxon>
    </lineage>
</organism>
<dbReference type="EMBL" id="JBFXLU010000400">
    <property type="protein sequence ID" value="KAL2827450.1"/>
    <property type="molecule type" value="Genomic_DNA"/>
</dbReference>
<sequence length="237" mass="26688">MNLTQDKITTFLADPGTSLLRNHEVQEAIQDYLGDGYPLYMNALTRCQESVRTIVSNLNGLVSGTTSIESTDLATVISNTPKKNGEFEFRKKIKFALQKECIDAQIVQLEATTNILRRMNEQIKRKQTVAVQSGSRSINKFASTLATIRHSVHRLYSAISRGNVHTCHDTHEVQLFLKPRSGMFEGTKPRGLKKAPVAFQVAFWLETPTTSGPDTWAYNTEIEVLEREGDLDELEDR</sequence>
<evidence type="ECO:0000313" key="2">
    <source>
        <dbReference type="Proteomes" id="UP001610446"/>
    </source>
</evidence>
<comment type="caution">
    <text evidence="1">The sequence shown here is derived from an EMBL/GenBank/DDBJ whole genome shotgun (WGS) entry which is preliminary data.</text>
</comment>
<proteinExistence type="predicted"/>
<reference evidence="1 2" key="1">
    <citation type="submission" date="2024-07" db="EMBL/GenBank/DDBJ databases">
        <title>Section-level genome sequencing and comparative genomics of Aspergillus sections Usti and Cavernicolus.</title>
        <authorList>
            <consortium name="Lawrence Berkeley National Laboratory"/>
            <person name="Nybo J.L."/>
            <person name="Vesth T.C."/>
            <person name="Theobald S."/>
            <person name="Frisvad J.C."/>
            <person name="Larsen T.O."/>
            <person name="Kjaerboelling I."/>
            <person name="Rothschild-Mancinelli K."/>
            <person name="Lyhne E.K."/>
            <person name="Kogle M.E."/>
            <person name="Barry K."/>
            <person name="Clum A."/>
            <person name="Na H."/>
            <person name="Ledsgaard L."/>
            <person name="Lin J."/>
            <person name="Lipzen A."/>
            <person name="Kuo A."/>
            <person name="Riley R."/>
            <person name="Mondo S."/>
            <person name="Labutti K."/>
            <person name="Haridas S."/>
            <person name="Pangalinan J."/>
            <person name="Salamov A.A."/>
            <person name="Simmons B.A."/>
            <person name="Magnuson J.K."/>
            <person name="Chen J."/>
            <person name="Drula E."/>
            <person name="Henrissat B."/>
            <person name="Wiebenga A."/>
            <person name="Lubbers R.J."/>
            <person name="Gomes A.C."/>
            <person name="Makela M.R."/>
            <person name="Stajich J."/>
            <person name="Grigoriev I.V."/>
            <person name="Mortensen U.H."/>
            <person name="De Vries R.P."/>
            <person name="Baker S.E."/>
            <person name="Andersen M.R."/>
        </authorList>
    </citation>
    <scope>NUCLEOTIDE SEQUENCE [LARGE SCALE GENOMIC DNA]</scope>
    <source>
        <strain evidence="1 2">CBS 123904</strain>
    </source>
</reference>
<dbReference type="Proteomes" id="UP001610446">
    <property type="component" value="Unassembled WGS sequence"/>
</dbReference>
<accession>A0ABR4II79</accession>
<evidence type="ECO:0000313" key="1">
    <source>
        <dbReference type="EMBL" id="KAL2827450.1"/>
    </source>
</evidence>
<gene>
    <name evidence="1" type="ORF">BJY01DRAFT_255714</name>
</gene>
<dbReference type="PANTHER" id="PTHR35186">
    <property type="entry name" value="ANK_REP_REGION DOMAIN-CONTAINING PROTEIN"/>
    <property type="match status" value="1"/>
</dbReference>